<sequence>MTSSSNNILQKCSTETSVVSVPVSTNIIIDSPTISIQNGLSSNVSLDGFQQVENKNKNKIKRKLVTSTIKKKRTHYQNIISNLVVPSPMPSIPAPITAEPLLHKVVRQVEGIHHQQGIQQVQNVPALQDVQQVSGDPQVQGAVS</sequence>
<gene>
    <name evidence="2" type="ORF">JXQ802_LOCUS34102</name>
    <name evidence="1" type="ORF">PYM288_LOCUS18328</name>
</gene>
<keyword evidence="3" id="KW-1185">Reference proteome</keyword>
<evidence type="ECO:0000313" key="3">
    <source>
        <dbReference type="Proteomes" id="UP000663870"/>
    </source>
</evidence>
<dbReference type="Proteomes" id="UP000663854">
    <property type="component" value="Unassembled WGS sequence"/>
</dbReference>
<evidence type="ECO:0000313" key="1">
    <source>
        <dbReference type="EMBL" id="CAF1074255.1"/>
    </source>
</evidence>
<evidence type="ECO:0000313" key="2">
    <source>
        <dbReference type="EMBL" id="CAF1389063.1"/>
    </source>
</evidence>
<dbReference type="EMBL" id="CAJNOL010001601">
    <property type="protein sequence ID" value="CAF1389063.1"/>
    <property type="molecule type" value="Genomic_DNA"/>
</dbReference>
<comment type="caution">
    <text evidence="2">The sequence shown here is derived from an EMBL/GenBank/DDBJ whole genome shotgun (WGS) entry which is preliminary data.</text>
</comment>
<name>A0A815K141_9BILA</name>
<dbReference type="EMBL" id="CAJNOH010000557">
    <property type="protein sequence ID" value="CAF1074255.1"/>
    <property type="molecule type" value="Genomic_DNA"/>
</dbReference>
<protein>
    <submittedName>
        <fullName evidence="2">Uncharacterized protein</fullName>
    </submittedName>
</protein>
<accession>A0A815K141</accession>
<reference evidence="2" key="1">
    <citation type="submission" date="2021-02" db="EMBL/GenBank/DDBJ databases">
        <authorList>
            <person name="Nowell W R."/>
        </authorList>
    </citation>
    <scope>NUCLEOTIDE SEQUENCE</scope>
</reference>
<dbReference type="Proteomes" id="UP000663870">
    <property type="component" value="Unassembled WGS sequence"/>
</dbReference>
<organism evidence="2 3">
    <name type="scientific">Rotaria sordida</name>
    <dbReference type="NCBI Taxonomy" id="392033"/>
    <lineage>
        <taxon>Eukaryota</taxon>
        <taxon>Metazoa</taxon>
        <taxon>Spiralia</taxon>
        <taxon>Gnathifera</taxon>
        <taxon>Rotifera</taxon>
        <taxon>Eurotatoria</taxon>
        <taxon>Bdelloidea</taxon>
        <taxon>Philodinida</taxon>
        <taxon>Philodinidae</taxon>
        <taxon>Rotaria</taxon>
    </lineage>
</organism>
<dbReference type="AlphaFoldDB" id="A0A815K141"/>
<proteinExistence type="predicted"/>